<dbReference type="Pfam" id="PF00753">
    <property type="entry name" value="Lactamase_B"/>
    <property type="match status" value="1"/>
</dbReference>
<dbReference type="InterPro" id="IPR050855">
    <property type="entry name" value="NDM-1-like"/>
</dbReference>
<dbReference type="EMBL" id="DVFZ01000097">
    <property type="protein sequence ID" value="HIQ83379.1"/>
    <property type="molecule type" value="Genomic_DNA"/>
</dbReference>
<dbReference type="AlphaFoldDB" id="A0A9D0ZNA2"/>
<evidence type="ECO:0000259" key="1">
    <source>
        <dbReference type="SMART" id="SM00849"/>
    </source>
</evidence>
<dbReference type="SMART" id="SM00849">
    <property type="entry name" value="Lactamase_B"/>
    <property type="match status" value="1"/>
</dbReference>
<dbReference type="Proteomes" id="UP000824260">
    <property type="component" value="Unassembled WGS sequence"/>
</dbReference>
<sequence length="233" mass="26829">MGLERLTDRVCYFPHQAEVDRPMLAYLRGDRFSLAIDAGYSAKHVDDFYRLLDEAGLKRPDFTAITHWHYDHTFGMFHIHGVSIACQETNRFLKQQQAKVCDASYIDVLKNSDPYFAREYIQETTLKIVQADLQFQGQLVLDLGGITAQIFHTEAPHSEDSVCVYVPEEKILFLGDSVCEDVFHNGYMDKEKLRKLMDMIEQKDCVYCLLSHDEPLQKNALLEDLYGVLHGTV</sequence>
<reference evidence="2" key="2">
    <citation type="journal article" date="2021" name="PeerJ">
        <title>Extensive microbial diversity within the chicken gut microbiome revealed by metagenomics and culture.</title>
        <authorList>
            <person name="Gilroy R."/>
            <person name="Ravi A."/>
            <person name="Getino M."/>
            <person name="Pursley I."/>
            <person name="Horton D.L."/>
            <person name="Alikhan N.F."/>
            <person name="Baker D."/>
            <person name="Gharbi K."/>
            <person name="Hall N."/>
            <person name="Watson M."/>
            <person name="Adriaenssens E.M."/>
            <person name="Foster-Nyarko E."/>
            <person name="Jarju S."/>
            <person name="Secka A."/>
            <person name="Antonio M."/>
            <person name="Oren A."/>
            <person name="Chaudhuri R.R."/>
            <person name="La Ragione R."/>
            <person name="Hildebrand F."/>
            <person name="Pallen M.J."/>
        </authorList>
    </citation>
    <scope>NUCLEOTIDE SEQUENCE</scope>
    <source>
        <strain evidence="2">ChiSjej6B24-2974</strain>
    </source>
</reference>
<dbReference type="SUPFAM" id="SSF56281">
    <property type="entry name" value="Metallo-hydrolase/oxidoreductase"/>
    <property type="match status" value="1"/>
</dbReference>
<comment type="caution">
    <text evidence="2">The sequence shown here is derived from an EMBL/GenBank/DDBJ whole genome shotgun (WGS) entry which is preliminary data.</text>
</comment>
<dbReference type="PANTHER" id="PTHR42951">
    <property type="entry name" value="METALLO-BETA-LACTAMASE DOMAIN-CONTAINING"/>
    <property type="match status" value="1"/>
</dbReference>
<proteinExistence type="predicted"/>
<organism evidence="2 3">
    <name type="scientific">Candidatus Pullichristensenella stercorigallinarum</name>
    <dbReference type="NCBI Taxonomy" id="2840909"/>
    <lineage>
        <taxon>Bacteria</taxon>
        <taxon>Bacillati</taxon>
        <taxon>Bacillota</taxon>
        <taxon>Clostridia</taxon>
        <taxon>Candidatus Pullichristensenella</taxon>
    </lineage>
</organism>
<evidence type="ECO:0000313" key="3">
    <source>
        <dbReference type="Proteomes" id="UP000824260"/>
    </source>
</evidence>
<accession>A0A9D0ZNA2</accession>
<dbReference type="PANTHER" id="PTHR42951:SF4">
    <property type="entry name" value="ACYL-COENZYME A THIOESTERASE MBLAC2"/>
    <property type="match status" value="1"/>
</dbReference>
<dbReference type="InterPro" id="IPR001279">
    <property type="entry name" value="Metallo-B-lactamas"/>
</dbReference>
<dbReference type="InterPro" id="IPR036866">
    <property type="entry name" value="RibonucZ/Hydroxyglut_hydro"/>
</dbReference>
<protein>
    <submittedName>
        <fullName evidence="2">MBL fold metallo-hydrolase</fullName>
    </submittedName>
</protein>
<name>A0A9D0ZNA2_9FIRM</name>
<reference evidence="2" key="1">
    <citation type="submission" date="2020-10" db="EMBL/GenBank/DDBJ databases">
        <authorList>
            <person name="Gilroy R."/>
        </authorList>
    </citation>
    <scope>NUCLEOTIDE SEQUENCE</scope>
    <source>
        <strain evidence="2">ChiSjej6B24-2974</strain>
    </source>
</reference>
<evidence type="ECO:0000313" key="2">
    <source>
        <dbReference type="EMBL" id="HIQ83379.1"/>
    </source>
</evidence>
<dbReference type="Gene3D" id="3.60.15.10">
    <property type="entry name" value="Ribonuclease Z/Hydroxyacylglutathione hydrolase-like"/>
    <property type="match status" value="1"/>
</dbReference>
<gene>
    <name evidence="2" type="ORF">IAA52_09805</name>
</gene>
<feature type="domain" description="Metallo-beta-lactamase" evidence="1">
    <location>
        <begin position="22"/>
        <end position="212"/>
    </location>
</feature>